<protein>
    <recommendedName>
        <fullName evidence="4">Yeast cell wall synthesis Kre9/Knh1-like N-terminal domain-containing protein</fullName>
    </recommendedName>
</protein>
<dbReference type="PANTHER" id="PTHR35185">
    <property type="entry name" value="SERINE/THREONINE-RICH PROTEIN ADG2-RELATED"/>
    <property type="match status" value="1"/>
</dbReference>
<comment type="caution">
    <text evidence="5">The sequence shown here is derived from an EMBL/GenBank/DDBJ whole genome shotgun (WGS) entry which is preliminary data.</text>
</comment>
<dbReference type="EMBL" id="JARJCW010000002">
    <property type="protein sequence ID" value="KAJ7228469.1"/>
    <property type="molecule type" value="Genomic_DNA"/>
</dbReference>
<dbReference type="Pfam" id="PF10342">
    <property type="entry name" value="Kre9_KNH"/>
    <property type="match status" value="1"/>
</dbReference>
<dbReference type="AlphaFoldDB" id="A0AAD6YSK5"/>
<evidence type="ECO:0000259" key="4">
    <source>
        <dbReference type="Pfam" id="PF10342"/>
    </source>
</evidence>
<keyword evidence="6" id="KW-1185">Reference proteome</keyword>
<feature type="signal peptide" evidence="3">
    <location>
        <begin position="1"/>
        <end position="17"/>
    </location>
</feature>
<dbReference type="InterPro" id="IPR018466">
    <property type="entry name" value="Kre9/Knh1-like_N"/>
</dbReference>
<dbReference type="InterPro" id="IPR052479">
    <property type="entry name" value="GPI-anchor_Adhesion_Reg"/>
</dbReference>
<evidence type="ECO:0000313" key="5">
    <source>
        <dbReference type="EMBL" id="KAJ7228469.1"/>
    </source>
</evidence>
<feature type="region of interest" description="Disordered" evidence="2">
    <location>
        <begin position="132"/>
        <end position="170"/>
    </location>
</feature>
<gene>
    <name evidence="5" type="ORF">GGX14DRAFT_613022</name>
</gene>
<evidence type="ECO:0000256" key="1">
    <source>
        <dbReference type="ARBA" id="ARBA00022729"/>
    </source>
</evidence>
<sequence length="193" mass="19483">MFKSLAILAALMASVSALEVTAPSDHKNFTTDGSNTVSWDSVSTDPQNFTIVLTDGNPANDQILKALVDTSDAKASFRTSVSPPSTGWPQGGPFQINLCADSQHLSSILAQSGKFFFAAPIVSSASASVPTVQQQTPTNTPAAAATDAATGDTSASASDGAPSPSGTSASLPAMRLNTGLVGALVLLLSTILA</sequence>
<reference evidence="5" key="1">
    <citation type="submission" date="2023-03" db="EMBL/GenBank/DDBJ databases">
        <title>Massive genome expansion in bonnet fungi (Mycena s.s.) driven by repeated elements and novel gene families across ecological guilds.</title>
        <authorList>
            <consortium name="Lawrence Berkeley National Laboratory"/>
            <person name="Harder C.B."/>
            <person name="Miyauchi S."/>
            <person name="Viragh M."/>
            <person name="Kuo A."/>
            <person name="Thoen E."/>
            <person name="Andreopoulos B."/>
            <person name="Lu D."/>
            <person name="Skrede I."/>
            <person name="Drula E."/>
            <person name="Henrissat B."/>
            <person name="Morin E."/>
            <person name="Kohler A."/>
            <person name="Barry K."/>
            <person name="LaButti K."/>
            <person name="Morin E."/>
            <person name="Salamov A."/>
            <person name="Lipzen A."/>
            <person name="Mereny Z."/>
            <person name="Hegedus B."/>
            <person name="Baldrian P."/>
            <person name="Stursova M."/>
            <person name="Weitz H."/>
            <person name="Taylor A."/>
            <person name="Grigoriev I.V."/>
            <person name="Nagy L.G."/>
            <person name="Martin F."/>
            <person name="Kauserud H."/>
        </authorList>
    </citation>
    <scope>NUCLEOTIDE SEQUENCE</scope>
    <source>
        <strain evidence="5">9144</strain>
    </source>
</reference>
<organism evidence="5 6">
    <name type="scientific">Mycena pura</name>
    <dbReference type="NCBI Taxonomy" id="153505"/>
    <lineage>
        <taxon>Eukaryota</taxon>
        <taxon>Fungi</taxon>
        <taxon>Dikarya</taxon>
        <taxon>Basidiomycota</taxon>
        <taxon>Agaricomycotina</taxon>
        <taxon>Agaricomycetes</taxon>
        <taxon>Agaricomycetidae</taxon>
        <taxon>Agaricales</taxon>
        <taxon>Marasmiineae</taxon>
        <taxon>Mycenaceae</taxon>
        <taxon>Mycena</taxon>
    </lineage>
</organism>
<name>A0AAD6YSK5_9AGAR</name>
<dbReference type="PANTHER" id="PTHR35185:SF1">
    <property type="entry name" value="UPF0619 GPI-ANCHORED MEMBRANE PROTEIN C1322.10"/>
    <property type="match status" value="1"/>
</dbReference>
<keyword evidence="1 3" id="KW-0732">Signal</keyword>
<dbReference type="Proteomes" id="UP001219525">
    <property type="component" value="Unassembled WGS sequence"/>
</dbReference>
<evidence type="ECO:0000256" key="3">
    <source>
        <dbReference type="SAM" id="SignalP"/>
    </source>
</evidence>
<evidence type="ECO:0000256" key="2">
    <source>
        <dbReference type="SAM" id="MobiDB-lite"/>
    </source>
</evidence>
<feature type="chain" id="PRO_5042296160" description="Yeast cell wall synthesis Kre9/Knh1-like N-terminal domain-containing protein" evidence="3">
    <location>
        <begin position="18"/>
        <end position="193"/>
    </location>
</feature>
<evidence type="ECO:0000313" key="6">
    <source>
        <dbReference type="Proteomes" id="UP001219525"/>
    </source>
</evidence>
<proteinExistence type="predicted"/>
<accession>A0AAD6YSK5</accession>
<feature type="domain" description="Yeast cell wall synthesis Kre9/Knh1-like N-terminal" evidence="4">
    <location>
        <begin position="23"/>
        <end position="115"/>
    </location>
</feature>